<evidence type="ECO:0000259" key="1">
    <source>
        <dbReference type="Pfam" id="PF24662"/>
    </source>
</evidence>
<accession>A0A103XZ19</accession>
<dbReference type="Proteomes" id="UP000243975">
    <property type="component" value="Unassembled WGS sequence"/>
</dbReference>
<comment type="caution">
    <text evidence="2">The sequence shown here is derived from an EMBL/GenBank/DDBJ whole genome shotgun (WGS) entry which is preliminary data.</text>
</comment>
<organism evidence="2 3">
    <name type="scientific">Cynara cardunculus var. scolymus</name>
    <name type="common">Globe artichoke</name>
    <name type="synonym">Cynara scolymus</name>
    <dbReference type="NCBI Taxonomy" id="59895"/>
    <lineage>
        <taxon>Eukaryota</taxon>
        <taxon>Viridiplantae</taxon>
        <taxon>Streptophyta</taxon>
        <taxon>Embryophyta</taxon>
        <taxon>Tracheophyta</taxon>
        <taxon>Spermatophyta</taxon>
        <taxon>Magnoliopsida</taxon>
        <taxon>eudicotyledons</taxon>
        <taxon>Gunneridae</taxon>
        <taxon>Pentapetalae</taxon>
        <taxon>asterids</taxon>
        <taxon>campanulids</taxon>
        <taxon>Asterales</taxon>
        <taxon>Asteraceae</taxon>
        <taxon>Carduoideae</taxon>
        <taxon>Cardueae</taxon>
        <taxon>Carduinae</taxon>
        <taxon>Cynara</taxon>
    </lineage>
</organism>
<protein>
    <recommendedName>
        <fullName evidence="1">DUF7650 domain-containing protein</fullName>
    </recommendedName>
</protein>
<dbReference type="Gramene" id="KVH99518">
    <property type="protein sequence ID" value="KVH99518"/>
    <property type="gene ID" value="Ccrd_022247"/>
</dbReference>
<evidence type="ECO:0000313" key="3">
    <source>
        <dbReference type="Proteomes" id="UP000243975"/>
    </source>
</evidence>
<keyword evidence="3" id="KW-1185">Reference proteome</keyword>
<dbReference type="EMBL" id="LEKV01003461">
    <property type="protein sequence ID" value="KVH99518.1"/>
    <property type="molecule type" value="Genomic_DNA"/>
</dbReference>
<dbReference type="Pfam" id="PF24662">
    <property type="entry name" value="DUF7650"/>
    <property type="match status" value="1"/>
</dbReference>
<gene>
    <name evidence="2" type="ORF">Ccrd_022247</name>
</gene>
<proteinExistence type="predicted"/>
<feature type="domain" description="DUF7650" evidence="1">
    <location>
        <begin position="55"/>
        <end position="88"/>
    </location>
</feature>
<name>A0A103XZ19_CYNCS</name>
<dbReference type="InterPro" id="IPR056067">
    <property type="entry name" value="DUF7650"/>
</dbReference>
<reference evidence="2 3" key="1">
    <citation type="journal article" date="2016" name="Sci. Rep.">
        <title>The genome sequence of the outbreeding globe artichoke constructed de novo incorporating a phase-aware low-pass sequencing strategy of F1 progeny.</title>
        <authorList>
            <person name="Scaglione D."/>
            <person name="Reyes-Chin-Wo S."/>
            <person name="Acquadro A."/>
            <person name="Froenicke L."/>
            <person name="Portis E."/>
            <person name="Beitel C."/>
            <person name="Tirone M."/>
            <person name="Mauro R."/>
            <person name="Lo Monaco A."/>
            <person name="Mauromicale G."/>
            <person name="Faccioli P."/>
            <person name="Cattivelli L."/>
            <person name="Rieseberg L."/>
            <person name="Michelmore R."/>
            <person name="Lanteri S."/>
        </authorList>
    </citation>
    <scope>NUCLEOTIDE SEQUENCE [LARGE SCALE GENOMIC DNA]</scope>
    <source>
        <strain evidence="2">2C</strain>
    </source>
</reference>
<dbReference type="AlphaFoldDB" id="A0A103XZ19"/>
<sequence length="88" mass="10531">MVPFHFVDLQFHLYFIDLRSRGFIRRSRFKLQDLTIEAKKPVEKELLSISYLETEEITDPLKYGIRLSKEILSDLLWEAIYPRLSTRG</sequence>
<evidence type="ECO:0000313" key="2">
    <source>
        <dbReference type="EMBL" id="KVH99518.1"/>
    </source>
</evidence>